<reference evidence="1 2" key="1">
    <citation type="submission" date="2019-08" db="EMBL/GenBank/DDBJ databases">
        <authorList>
            <person name="Peeters C."/>
        </authorList>
    </citation>
    <scope>NUCLEOTIDE SEQUENCE [LARGE SCALE GENOMIC DNA]</scope>
    <source>
        <strain evidence="1 2">LMG 31010</strain>
    </source>
</reference>
<sequence length="166" mass="18647">MAVDWKTSGFSESATEMLKLADDLAESALRSAAVAGGTILRDEAALRAPQGETGNLGRALYLKFIEERSTETSKMYYVSIRRGKKGDGRNDVAFYGPMVEFGHWYVPPKPKGVRWKSHRANSVGKHWVAARPFIRPAWEARKTDAVDAMRNRLKEKLIEIHEARGK</sequence>
<evidence type="ECO:0000313" key="1">
    <source>
        <dbReference type="EMBL" id="VVD74476.1"/>
    </source>
</evidence>
<accession>A0A5E4SF18</accession>
<dbReference type="EMBL" id="CABPSA010000001">
    <property type="protein sequence ID" value="VVD74476.1"/>
    <property type="molecule type" value="Genomic_DNA"/>
</dbReference>
<gene>
    <name evidence="1" type="ORF">PCO31010_00799</name>
</gene>
<dbReference type="Proteomes" id="UP000343335">
    <property type="component" value="Unassembled WGS sequence"/>
</dbReference>
<organism evidence="1 2">
    <name type="scientific">Pandoraea commovens</name>
    <dbReference type="NCBI Taxonomy" id="2508289"/>
    <lineage>
        <taxon>Bacteria</taxon>
        <taxon>Pseudomonadati</taxon>
        <taxon>Pseudomonadota</taxon>
        <taxon>Betaproteobacteria</taxon>
        <taxon>Burkholderiales</taxon>
        <taxon>Burkholderiaceae</taxon>
        <taxon>Pandoraea</taxon>
    </lineage>
</organism>
<dbReference type="RefSeq" id="WP_174984298.1">
    <property type="nucleotide sequence ID" value="NZ_CABPSA010000001.1"/>
</dbReference>
<evidence type="ECO:0008006" key="3">
    <source>
        <dbReference type="Google" id="ProtNLM"/>
    </source>
</evidence>
<proteinExistence type="predicted"/>
<evidence type="ECO:0000313" key="2">
    <source>
        <dbReference type="Proteomes" id="UP000343335"/>
    </source>
</evidence>
<dbReference type="AlphaFoldDB" id="A0A5E4SF18"/>
<protein>
    <recommendedName>
        <fullName evidence="3">HK97 gp10 family phage protein</fullName>
    </recommendedName>
</protein>
<name>A0A5E4SF18_9BURK</name>